<dbReference type="InterPro" id="IPR005467">
    <property type="entry name" value="His_kinase_dom"/>
</dbReference>
<dbReference type="InterPro" id="IPR004358">
    <property type="entry name" value="Sig_transdc_His_kin-like_C"/>
</dbReference>
<keyword evidence="9" id="KW-1133">Transmembrane helix</keyword>
<dbReference type="PANTHER" id="PTHR43065">
    <property type="entry name" value="SENSOR HISTIDINE KINASE"/>
    <property type="match status" value="1"/>
</dbReference>
<feature type="domain" description="Histidine kinase" evidence="10">
    <location>
        <begin position="355"/>
        <end position="570"/>
    </location>
</feature>
<evidence type="ECO:0000313" key="12">
    <source>
        <dbReference type="Proteomes" id="UP000006176"/>
    </source>
</evidence>
<keyword evidence="12" id="KW-1185">Reference proteome</keyword>
<keyword evidence="8" id="KW-0902">Two-component regulatory system</keyword>
<dbReference type="HOGENOM" id="CLU_480535_0_0_7"/>
<dbReference type="STRING" id="760154.Sulba_1971"/>
<evidence type="ECO:0000256" key="4">
    <source>
        <dbReference type="ARBA" id="ARBA00022679"/>
    </source>
</evidence>
<organism evidence="11 12">
    <name type="scientific">Sulfurospirillum barnesii (strain ATCC 700032 / DSM 10660 / SES-3)</name>
    <dbReference type="NCBI Taxonomy" id="760154"/>
    <lineage>
        <taxon>Bacteria</taxon>
        <taxon>Pseudomonadati</taxon>
        <taxon>Campylobacterota</taxon>
        <taxon>Epsilonproteobacteria</taxon>
        <taxon>Campylobacterales</taxon>
        <taxon>Sulfurospirillaceae</taxon>
        <taxon>Sulfurospirillum</taxon>
    </lineage>
</organism>
<comment type="catalytic activity">
    <reaction evidence="1">
        <text>ATP + protein L-histidine = ADP + protein N-phospho-L-histidine.</text>
        <dbReference type="EC" id="2.7.13.3"/>
    </reaction>
</comment>
<evidence type="ECO:0000256" key="9">
    <source>
        <dbReference type="SAM" id="Phobius"/>
    </source>
</evidence>
<dbReference type="SUPFAM" id="SSF47384">
    <property type="entry name" value="Homodimeric domain of signal transducing histidine kinase"/>
    <property type="match status" value="1"/>
</dbReference>
<dbReference type="EMBL" id="CP003333">
    <property type="protein sequence ID" value="AFL69250.1"/>
    <property type="molecule type" value="Genomic_DNA"/>
</dbReference>
<evidence type="ECO:0000256" key="1">
    <source>
        <dbReference type="ARBA" id="ARBA00000085"/>
    </source>
</evidence>
<dbReference type="PANTHER" id="PTHR43065:SF10">
    <property type="entry name" value="PEROXIDE STRESS-ACTIVATED HISTIDINE KINASE MAK3"/>
    <property type="match status" value="1"/>
</dbReference>
<feature type="transmembrane region" description="Helical" evidence="9">
    <location>
        <begin position="6"/>
        <end position="26"/>
    </location>
</feature>
<dbReference type="KEGG" id="sba:Sulba_1971"/>
<dbReference type="SUPFAM" id="SSF55874">
    <property type="entry name" value="ATPase domain of HSP90 chaperone/DNA topoisomerase II/histidine kinase"/>
    <property type="match status" value="1"/>
</dbReference>
<evidence type="ECO:0000313" key="11">
    <source>
        <dbReference type="EMBL" id="AFL69250.1"/>
    </source>
</evidence>
<gene>
    <name evidence="11" type="ordered locus">Sulba_1971</name>
</gene>
<dbReference type="EC" id="2.7.13.3" evidence="2"/>
<evidence type="ECO:0000256" key="2">
    <source>
        <dbReference type="ARBA" id="ARBA00012438"/>
    </source>
</evidence>
<dbReference type="PROSITE" id="PS50109">
    <property type="entry name" value="HIS_KIN"/>
    <property type="match status" value="1"/>
</dbReference>
<evidence type="ECO:0000256" key="5">
    <source>
        <dbReference type="ARBA" id="ARBA00022741"/>
    </source>
</evidence>
<dbReference type="PRINTS" id="PR00344">
    <property type="entry name" value="BCTRLSENSOR"/>
</dbReference>
<dbReference type="InterPro" id="IPR036097">
    <property type="entry name" value="HisK_dim/P_sf"/>
</dbReference>
<name>I3XZ76_SULBS</name>
<dbReference type="InterPro" id="IPR003661">
    <property type="entry name" value="HisK_dim/P_dom"/>
</dbReference>
<keyword evidence="9" id="KW-0472">Membrane</keyword>
<keyword evidence="3" id="KW-0597">Phosphoprotein</keyword>
<keyword evidence="5" id="KW-0547">Nucleotide-binding</keyword>
<dbReference type="Proteomes" id="UP000006176">
    <property type="component" value="Chromosome"/>
</dbReference>
<keyword evidence="7" id="KW-0067">ATP-binding</keyword>
<sequence>MSVKSSFFLLVMLTFFAAIGLEFFMWQNERDKVNLMAEAYAKEQSAGLKQLLALKSEPMKRQTLDYAIWNDLVNFIENPNDTWIEDNLAGSTVQFSIDGFYILDASKKVLFSETTKPFMQMLSELLNVELLNLNKEELMHFFIQKEQQVVEVYIAPIRRLHYVVSENALASGFVVIAKHWDEAFINELSSYGLAKVHLNKLKPLKGSYTIADEIALRDYKGMKISTLYLHIPNRMSEVLDTYATKDMQLNFIHTFVLMLIFMALIAKYISFPLRDITLSLTQKNKDPLQKYLPKHNEYGAIARALCDAFDTKAALEDLNGHLNKTIQEEVEKSRIKDRILFQQAKLVALGEMLNNIAHQWRQPLSTISVIINRIFLESQSKKLTPLILEEEIRKLRSILAHMSSTIDDFKDFFKPDKGKVLFYLNGCMDESIKISDGGVANQGIEFEIDCPADLAMYGFKRELSHVFLVLINNAKDAIKEHHVEHGCIRFRAYEQEHYIIIEVSDNGGGIEDEKLPYIFDPFFTTKETKKGSGTGLYMAKQIIEQSMQGSIAIGNEEDGLVVTIVLPKDDID</sequence>
<dbReference type="InterPro" id="IPR036890">
    <property type="entry name" value="HATPase_C_sf"/>
</dbReference>
<keyword evidence="4" id="KW-0808">Transferase</keyword>
<evidence type="ECO:0000256" key="6">
    <source>
        <dbReference type="ARBA" id="ARBA00022777"/>
    </source>
</evidence>
<dbReference type="Gene3D" id="3.30.565.10">
    <property type="entry name" value="Histidine kinase-like ATPase, C-terminal domain"/>
    <property type="match status" value="1"/>
</dbReference>
<dbReference type="OrthoDB" id="224978at2"/>
<dbReference type="eggNOG" id="COG4191">
    <property type="taxonomic scope" value="Bacteria"/>
</dbReference>
<dbReference type="CDD" id="cd00082">
    <property type="entry name" value="HisKA"/>
    <property type="match status" value="1"/>
</dbReference>
<dbReference type="Gene3D" id="1.10.287.130">
    <property type="match status" value="1"/>
</dbReference>
<dbReference type="eggNOG" id="COG3322">
    <property type="taxonomic scope" value="Bacteria"/>
</dbReference>
<dbReference type="GO" id="GO:0005524">
    <property type="term" value="F:ATP binding"/>
    <property type="evidence" value="ECO:0007669"/>
    <property type="project" value="UniProtKB-KW"/>
</dbReference>
<dbReference type="AlphaFoldDB" id="I3XZ76"/>
<protein>
    <recommendedName>
        <fullName evidence="2">histidine kinase</fullName>
        <ecNumber evidence="2">2.7.13.3</ecNumber>
    </recommendedName>
</protein>
<reference evidence="11 12" key="1">
    <citation type="submission" date="2012-06" db="EMBL/GenBank/DDBJ databases">
        <title>Complete sequence of Sulfurospirillum barnesii SES-3.</title>
        <authorList>
            <consortium name="US DOE Joint Genome Institute"/>
            <person name="Lucas S."/>
            <person name="Han J."/>
            <person name="Lapidus A."/>
            <person name="Cheng J.-F."/>
            <person name="Goodwin L."/>
            <person name="Pitluck S."/>
            <person name="Peters L."/>
            <person name="Ovchinnikova G."/>
            <person name="Lu M."/>
            <person name="Detter J.C."/>
            <person name="Han C."/>
            <person name="Tapia R."/>
            <person name="Land M."/>
            <person name="Hauser L."/>
            <person name="Kyrpides N."/>
            <person name="Ivanova N."/>
            <person name="Pagani I."/>
            <person name="Stolz J."/>
            <person name="Arkin A."/>
            <person name="Dehal P."/>
            <person name="Oremland R."/>
            <person name="Saltikov C."/>
            <person name="Basu P."/>
            <person name="Hollibaugh J."/>
            <person name="Newman D."/>
            <person name="Stolyar S."/>
            <person name="Hazen T."/>
            <person name="Woyke T."/>
        </authorList>
    </citation>
    <scope>NUCLEOTIDE SEQUENCE [LARGE SCALE GENOMIC DNA]</scope>
    <source>
        <strain evidence="12">ATCC 700032 / DSM 10660 / SES-3</strain>
    </source>
</reference>
<evidence type="ECO:0000256" key="3">
    <source>
        <dbReference type="ARBA" id="ARBA00022553"/>
    </source>
</evidence>
<dbReference type="InterPro" id="IPR003594">
    <property type="entry name" value="HATPase_dom"/>
</dbReference>
<dbReference type="RefSeq" id="WP_014770125.1">
    <property type="nucleotide sequence ID" value="NC_018002.1"/>
</dbReference>
<evidence type="ECO:0000259" key="10">
    <source>
        <dbReference type="PROSITE" id="PS50109"/>
    </source>
</evidence>
<feature type="transmembrane region" description="Helical" evidence="9">
    <location>
        <begin position="251"/>
        <end position="271"/>
    </location>
</feature>
<keyword evidence="9" id="KW-0812">Transmembrane</keyword>
<evidence type="ECO:0000256" key="8">
    <source>
        <dbReference type="ARBA" id="ARBA00023012"/>
    </source>
</evidence>
<dbReference type="Pfam" id="PF02518">
    <property type="entry name" value="HATPase_c"/>
    <property type="match status" value="1"/>
</dbReference>
<dbReference type="SMART" id="SM00387">
    <property type="entry name" value="HATPase_c"/>
    <property type="match status" value="1"/>
</dbReference>
<dbReference type="PATRIC" id="fig|760154.4.peg.1968"/>
<keyword evidence="6 11" id="KW-0418">Kinase</keyword>
<accession>I3XZ76</accession>
<dbReference type="InterPro" id="IPR007892">
    <property type="entry name" value="CHASE4"/>
</dbReference>
<evidence type="ECO:0000256" key="7">
    <source>
        <dbReference type="ARBA" id="ARBA00022840"/>
    </source>
</evidence>
<dbReference type="Pfam" id="PF05228">
    <property type="entry name" value="CHASE4"/>
    <property type="match status" value="1"/>
</dbReference>
<dbReference type="GO" id="GO:0000155">
    <property type="term" value="F:phosphorelay sensor kinase activity"/>
    <property type="evidence" value="ECO:0007669"/>
    <property type="project" value="InterPro"/>
</dbReference>
<proteinExistence type="predicted"/>